<evidence type="ECO:0000256" key="1">
    <source>
        <dbReference type="ARBA" id="ARBA00003365"/>
    </source>
</evidence>
<protein>
    <recommendedName>
        <fullName evidence="9">Tryptophan synthase alpha chain</fullName>
        <ecNumber evidence="9">4.2.1.20</ecNumber>
    </recommendedName>
</protein>
<keyword evidence="7 9" id="KW-0456">Lyase</keyword>
<reference evidence="11 12" key="1">
    <citation type="submission" date="2011-02" db="EMBL/GenBank/DDBJ databases">
        <authorList>
            <person name="Weinstock G."/>
            <person name="Sodergren E."/>
            <person name="Clifton S."/>
            <person name="Fulton L."/>
            <person name="Fulton B."/>
            <person name="Courtney L."/>
            <person name="Fronick C."/>
            <person name="Harrison M."/>
            <person name="Strong C."/>
            <person name="Farmer C."/>
            <person name="Delahaunty K."/>
            <person name="Markovic C."/>
            <person name="Hall O."/>
            <person name="Minx P."/>
            <person name="Tomlinson C."/>
            <person name="Mitreva M."/>
            <person name="Hou S."/>
            <person name="Chen J."/>
            <person name="Wollam A."/>
            <person name="Pepin K.H."/>
            <person name="Johnson M."/>
            <person name="Bhonagiri V."/>
            <person name="Zhang X."/>
            <person name="Suruliraj S."/>
            <person name="Warren W."/>
            <person name="Chinwalla A."/>
            <person name="Mardis E.R."/>
            <person name="Wilson R.K."/>
        </authorList>
    </citation>
    <scope>NUCLEOTIDE SEQUENCE [LARGE SCALE GENOMIC DNA]</scope>
    <source>
        <strain evidence="11 12">YIT 11841</strain>
    </source>
</reference>
<dbReference type="Proteomes" id="UP000005546">
    <property type="component" value="Unassembled WGS sequence"/>
</dbReference>
<comment type="pathway">
    <text evidence="2 9">Amino-acid biosynthesis; L-tryptophan biosynthesis; L-tryptophan from chorismate: step 5/5.</text>
</comment>
<evidence type="ECO:0000256" key="4">
    <source>
        <dbReference type="ARBA" id="ARBA00022605"/>
    </source>
</evidence>
<organism evidence="11 12">
    <name type="scientific">Paraprevotella xylaniphila YIT 11841</name>
    <dbReference type="NCBI Taxonomy" id="762982"/>
    <lineage>
        <taxon>Bacteria</taxon>
        <taxon>Pseudomonadati</taxon>
        <taxon>Bacteroidota</taxon>
        <taxon>Bacteroidia</taxon>
        <taxon>Bacteroidales</taxon>
        <taxon>Prevotellaceae</taxon>
        <taxon>Paraprevotella</taxon>
    </lineage>
</organism>
<comment type="similarity">
    <text evidence="9 10">Belongs to the TrpA family.</text>
</comment>
<dbReference type="GO" id="GO:0005829">
    <property type="term" value="C:cytosol"/>
    <property type="evidence" value="ECO:0007669"/>
    <property type="project" value="TreeGrafter"/>
</dbReference>
<dbReference type="Pfam" id="PF00290">
    <property type="entry name" value="Trp_syntA"/>
    <property type="match status" value="1"/>
</dbReference>
<dbReference type="NCBIfam" id="TIGR00262">
    <property type="entry name" value="trpA"/>
    <property type="match status" value="1"/>
</dbReference>
<dbReference type="OrthoDB" id="9804578at2"/>
<evidence type="ECO:0000256" key="5">
    <source>
        <dbReference type="ARBA" id="ARBA00022822"/>
    </source>
</evidence>
<evidence type="ECO:0000313" key="12">
    <source>
        <dbReference type="Proteomes" id="UP000005546"/>
    </source>
</evidence>
<evidence type="ECO:0000256" key="8">
    <source>
        <dbReference type="ARBA" id="ARBA00049047"/>
    </source>
</evidence>
<dbReference type="AlphaFoldDB" id="F3QPE6"/>
<dbReference type="eggNOG" id="COG0159">
    <property type="taxonomic scope" value="Bacteria"/>
</dbReference>
<dbReference type="HAMAP" id="MF_00131">
    <property type="entry name" value="Trp_synth_alpha"/>
    <property type="match status" value="1"/>
</dbReference>
<dbReference type="SUPFAM" id="SSF51366">
    <property type="entry name" value="Ribulose-phoshate binding barrel"/>
    <property type="match status" value="1"/>
</dbReference>
<dbReference type="PROSITE" id="PS00167">
    <property type="entry name" value="TRP_SYNTHASE_ALPHA"/>
    <property type="match status" value="1"/>
</dbReference>
<dbReference type="GO" id="GO:0004834">
    <property type="term" value="F:tryptophan synthase activity"/>
    <property type="evidence" value="ECO:0007669"/>
    <property type="project" value="UniProtKB-UniRule"/>
</dbReference>
<dbReference type="InterPro" id="IPR018204">
    <property type="entry name" value="Trp_synthase_alpha_AS"/>
</dbReference>
<evidence type="ECO:0000256" key="7">
    <source>
        <dbReference type="ARBA" id="ARBA00023239"/>
    </source>
</evidence>
<accession>F3QPE6</accession>
<proteinExistence type="inferred from homology"/>
<dbReference type="InterPro" id="IPR013785">
    <property type="entry name" value="Aldolase_TIM"/>
</dbReference>
<gene>
    <name evidence="9" type="primary">trpA</name>
    <name evidence="11" type="ORF">HMPREF9442_00033</name>
</gene>
<dbReference type="PANTHER" id="PTHR43406">
    <property type="entry name" value="TRYPTOPHAN SYNTHASE, ALPHA CHAIN"/>
    <property type="match status" value="1"/>
</dbReference>
<comment type="caution">
    <text evidence="11">The sequence shown here is derived from an EMBL/GenBank/DDBJ whole genome shotgun (WGS) entry which is preliminary data.</text>
</comment>
<dbReference type="InterPro" id="IPR011060">
    <property type="entry name" value="RibuloseP-bd_barrel"/>
</dbReference>
<dbReference type="Gene3D" id="3.20.20.70">
    <property type="entry name" value="Aldolase class I"/>
    <property type="match status" value="1"/>
</dbReference>
<name>F3QPE6_9BACT</name>
<dbReference type="HOGENOM" id="CLU_016734_0_0_10"/>
<dbReference type="CDD" id="cd04724">
    <property type="entry name" value="Tryptophan_synthase_alpha"/>
    <property type="match status" value="1"/>
</dbReference>
<comment type="catalytic activity">
    <reaction evidence="8 9">
        <text>(1S,2R)-1-C-(indol-3-yl)glycerol 3-phosphate + L-serine = D-glyceraldehyde 3-phosphate + L-tryptophan + H2O</text>
        <dbReference type="Rhea" id="RHEA:10532"/>
        <dbReference type="ChEBI" id="CHEBI:15377"/>
        <dbReference type="ChEBI" id="CHEBI:33384"/>
        <dbReference type="ChEBI" id="CHEBI:57912"/>
        <dbReference type="ChEBI" id="CHEBI:58866"/>
        <dbReference type="ChEBI" id="CHEBI:59776"/>
        <dbReference type="EC" id="4.2.1.20"/>
    </reaction>
</comment>
<evidence type="ECO:0000256" key="6">
    <source>
        <dbReference type="ARBA" id="ARBA00023141"/>
    </source>
</evidence>
<dbReference type="PANTHER" id="PTHR43406:SF1">
    <property type="entry name" value="TRYPTOPHAN SYNTHASE ALPHA CHAIN, CHLOROPLASTIC"/>
    <property type="match status" value="1"/>
</dbReference>
<evidence type="ECO:0000256" key="10">
    <source>
        <dbReference type="RuleBase" id="RU003662"/>
    </source>
</evidence>
<dbReference type="EMBL" id="AFBR01000001">
    <property type="protein sequence ID" value="EGG58140.1"/>
    <property type="molecule type" value="Genomic_DNA"/>
</dbReference>
<dbReference type="InterPro" id="IPR002028">
    <property type="entry name" value="Trp_synthase_suA"/>
</dbReference>
<feature type="active site" description="Proton acceptor" evidence="9">
    <location>
        <position position="70"/>
    </location>
</feature>
<keyword evidence="6 9" id="KW-0057">Aromatic amino acid biosynthesis</keyword>
<dbReference type="STRING" id="762982.HMPREF9442_00033"/>
<comment type="subunit">
    <text evidence="3 9">Tetramer of two alpha and two beta chains.</text>
</comment>
<comment type="function">
    <text evidence="1 9">The alpha subunit is responsible for the aldol cleavage of indoleglycerol phosphate to indole and glyceraldehyde 3-phosphate.</text>
</comment>
<evidence type="ECO:0000256" key="9">
    <source>
        <dbReference type="HAMAP-Rule" id="MF_00131"/>
    </source>
</evidence>
<feature type="active site" description="Proton acceptor" evidence="9">
    <location>
        <position position="59"/>
    </location>
</feature>
<sequence>MDKIYQRTKIQYIMNRINKLFNEKKQNILSLYFCAGHPTAGTTANIIRTLAARGIDMLEIGIPFSDPMADGPVIQDAATKALRNGMSLHRLFEELKDIRQDVEIPLILMGYLNPIFHYGFEAFCQSCADCGIDGVIIPDLPFRDYMETFKPIADRHGLKIIMLITPETSEERIRLIDRHTDGFIYMVSSAATTGAQKEFDRTKQAYFDRVNQMGLTHPRMIGFGISNRQTLESAQKHAAGAIIGSRFVTLLDQYGSATEALDRLREELKK</sequence>
<evidence type="ECO:0000256" key="2">
    <source>
        <dbReference type="ARBA" id="ARBA00004733"/>
    </source>
</evidence>
<keyword evidence="4 9" id="KW-0028">Amino-acid biosynthesis</keyword>
<dbReference type="FunFam" id="3.20.20.70:FF:000037">
    <property type="entry name" value="Tryptophan synthase alpha chain"/>
    <property type="match status" value="1"/>
</dbReference>
<keyword evidence="5 9" id="KW-0822">Tryptophan biosynthesis</keyword>
<dbReference type="UniPathway" id="UPA00035">
    <property type="reaction ID" value="UER00044"/>
</dbReference>
<dbReference type="EC" id="4.2.1.20" evidence="9"/>
<evidence type="ECO:0000256" key="3">
    <source>
        <dbReference type="ARBA" id="ARBA00011270"/>
    </source>
</evidence>
<keyword evidence="12" id="KW-1185">Reference proteome</keyword>
<evidence type="ECO:0000313" key="11">
    <source>
        <dbReference type="EMBL" id="EGG58140.1"/>
    </source>
</evidence>